<dbReference type="Proteomes" id="UP001220217">
    <property type="component" value="Chromosome"/>
</dbReference>
<dbReference type="GO" id="GO:0010468">
    <property type="term" value="P:regulation of gene expression"/>
    <property type="evidence" value="ECO:0007669"/>
    <property type="project" value="UniProtKB-ARBA"/>
</dbReference>
<dbReference type="PANTHER" id="PTHR11544">
    <property type="entry name" value="COLD SHOCK DOMAIN CONTAINING PROTEINS"/>
    <property type="match status" value="1"/>
</dbReference>
<dbReference type="GO" id="GO:0005737">
    <property type="term" value="C:cytoplasm"/>
    <property type="evidence" value="ECO:0007669"/>
    <property type="project" value="UniProtKB-SubCell"/>
</dbReference>
<dbReference type="Gene3D" id="2.40.50.140">
    <property type="entry name" value="Nucleic acid-binding proteins"/>
    <property type="match status" value="1"/>
</dbReference>
<keyword evidence="3" id="KW-0805">Transcription regulation</keyword>
<proteinExistence type="predicted"/>
<comment type="subcellular location">
    <subcellularLocation>
        <location evidence="1 6">Cytoplasm</location>
    </subcellularLocation>
</comment>
<evidence type="ECO:0000256" key="6">
    <source>
        <dbReference type="RuleBase" id="RU000408"/>
    </source>
</evidence>
<dbReference type="Pfam" id="PF00313">
    <property type="entry name" value="CSD"/>
    <property type="match status" value="1"/>
</dbReference>
<keyword evidence="5" id="KW-0804">Transcription</keyword>
<reference evidence="8 9" key="1">
    <citation type="submission" date="2023-02" db="EMBL/GenBank/DDBJ databases">
        <title>Complete genome sequence of Priestia aryabhattai G5MAi6, a methanol-tolerant strain isolated from tap water in Hong Kong.</title>
        <authorList>
            <person name="Leung K.M."/>
            <person name="Lai G.K.K."/>
            <person name="Griffin S.D.J."/>
        </authorList>
    </citation>
    <scope>NUCLEOTIDE SEQUENCE [LARGE SCALE GENOMIC DNA]</scope>
    <source>
        <strain evidence="8 9">G5MAi6</strain>
    </source>
</reference>
<keyword evidence="4" id="KW-0010">Activator</keyword>
<accession>A0ABD7X033</accession>
<name>A0ABD7X033_PRIAR</name>
<dbReference type="CDD" id="cd04458">
    <property type="entry name" value="CSP_CDS"/>
    <property type="match status" value="1"/>
</dbReference>
<dbReference type="FunFam" id="2.40.50.140:FF:000006">
    <property type="entry name" value="Cold shock protein CspC"/>
    <property type="match status" value="1"/>
</dbReference>
<organism evidence="8 9">
    <name type="scientific">Priestia aryabhattai</name>
    <name type="common">Bacillus aryabhattai</name>
    <dbReference type="NCBI Taxonomy" id="412384"/>
    <lineage>
        <taxon>Bacteria</taxon>
        <taxon>Bacillati</taxon>
        <taxon>Bacillota</taxon>
        <taxon>Bacilli</taxon>
        <taxon>Bacillales</taxon>
        <taxon>Bacillaceae</taxon>
        <taxon>Priestia</taxon>
    </lineage>
</organism>
<dbReference type="InterPro" id="IPR012340">
    <property type="entry name" value="NA-bd_OB-fold"/>
</dbReference>
<dbReference type="SMART" id="SM00357">
    <property type="entry name" value="CSP"/>
    <property type="match status" value="1"/>
</dbReference>
<evidence type="ECO:0000256" key="3">
    <source>
        <dbReference type="ARBA" id="ARBA00023015"/>
    </source>
</evidence>
<dbReference type="InterPro" id="IPR019844">
    <property type="entry name" value="CSD_CS"/>
</dbReference>
<evidence type="ECO:0000256" key="2">
    <source>
        <dbReference type="ARBA" id="ARBA00022490"/>
    </source>
</evidence>
<dbReference type="SUPFAM" id="SSF50249">
    <property type="entry name" value="Nucleic acid-binding proteins"/>
    <property type="match status" value="1"/>
</dbReference>
<dbReference type="Gene3D" id="6.20.370.130">
    <property type="match status" value="1"/>
</dbReference>
<feature type="domain" description="CSD" evidence="7">
    <location>
        <begin position="2"/>
        <end position="66"/>
    </location>
</feature>
<gene>
    <name evidence="8" type="ORF">PWO00_07215</name>
</gene>
<evidence type="ECO:0000313" key="8">
    <source>
        <dbReference type="EMBL" id="WEA45757.1"/>
    </source>
</evidence>
<protein>
    <submittedName>
        <fullName evidence="8">Cold-shock protein</fullName>
    </submittedName>
</protein>
<evidence type="ECO:0000256" key="1">
    <source>
        <dbReference type="ARBA" id="ARBA00004496"/>
    </source>
</evidence>
<dbReference type="InterPro" id="IPR050181">
    <property type="entry name" value="Cold_shock_domain"/>
</dbReference>
<keyword evidence="2" id="KW-0963">Cytoplasm</keyword>
<evidence type="ECO:0000256" key="5">
    <source>
        <dbReference type="ARBA" id="ARBA00023163"/>
    </source>
</evidence>
<dbReference type="InterPro" id="IPR002059">
    <property type="entry name" value="CSP_DNA-bd"/>
</dbReference>
<dbReference type="PROSITE" id="PS51857">
    <property type="entry name" value="CSD_2"/>
    <property type="match status" value="1"/>
</dbReference>
<dbReference type="EMBL" id="CP118718">
    <property type="protein sequence ID" value="WEA45757.1"/>
    <property type="molecule type" value="Genomic_DNA"/>
</dbReference>
<dbReference type="InterPro" id="IPR012156">
    <property type="entry name" value="Cold_shock_CspA"/>
</dbReference>
<dbReference type="RefSeq" id="WP_221816289.1">
    <property type="nucleotide sequence ID" value="NZ_CP118718.1"/>
</dbReference>
<dbReference type="PROSITE" id="PS00352">
    <property type="entry name" value="CSD_1"/>
    <property type="match status" value="1"/>
</dbReference>
<dbReference type="AlphaFoldDB" id="A0ABD7X033"/>
<sequence length="67" mass="7479">MTTTGTVKWFNSEKGFGFIEVPGENDVFVHFSAIQSEGFKTLEEGQKVEFEIVEGQRGPQAENVVKL</sequence>
<evidence type="ECO:0000259" key="7">
    <source>
        <dbReference type="PROSITE" id="PS51857"/>
    </source>
</evidence>
<evidence type="ECO:0000256" key="4">
    <source>
        <dbReference type="ARBA" id="ARBA00023159"/>
    </source>
</evidence>
<dbReference type="PRINTS" id="PR00050">
    <property type="entry name" value="COLDSHOCK"/>
</dbReference>
<dbReference type="GO" id="GO:0051252">
    <property type="term" value="P:regulation of RNA metabolic process"/>
    <property type="evidence" value="ECO:0007669"/>
    <property type="project" value="UniProtKB-ARBA"/>
</dbReference>
<dbReference type="PIRSF" id="PIRSF002599">
    <property type="entry name" value="Cold_shock_A"/>
    <property type="match status" value="1"/>
</dbReference>
<evidence type="ECO:0000313" key="9">
    <source>
        <dbReference type="Proteomes" id="UP001220217"/>
    </source>
</evidence>
<dbReference type="InterPro" id="IPR011129">
    <property type="entry name" value="CSD"/>
</dbReference>